<name>A0A1Q9LMF6_9PSEU</name>
<evidence type="ECO:0000256" key="1">
    <source>
        <dbReference type="SAM" id="Phobius"/>
    </source>
</evidence>
<keyword evidence="3" id="KW-1185">Reference proteome</keyword>
<organism evidence="2 3">
    <name type="scientific">Actinokineospora bangkokensis</name>
    <dbReference type="NCBI Taxonomy" id="1193682"/>
    <lineage>
        <taxon>Bacteria</taxon>
        <taxon>Bacillati</taxon>
        <taxon>Actinomycetota</taxon>
        <taxon>Actinomycetes</taxon>
        <taxon>Pseudonocardiales</taxon>
        <taxon>Pseudonocardiaceae</taxon>
        <taxon>Actinokineospora</taxon>
    </lineage>
</organism>
<protein>
    <submittedName>
        <fullName evidence="2">Uncharacterized protein</fullName>
    </submittedName>
</protein>
<keyword evidence="1" id="KW-0812">Transmembrane</keyword>
<gene>
    <name evidence="2" type="ORF">BJP25_17095</name>
</gene>
<feature type="transmembrane region" description="Helical" evidence="1">
    <location>
        <begin position="6"/>
        <end position="31"/>
    </location>
</feature>
<sequence>MALLHTLPLACGVLLAVSALLLVLGAVLIFVQKVPGAVLTGLGALLPLVPVVLFFAIADIRDYVIEFGLDLPIIVIGAFALATFTLSVLSPTLAFLRYRPPAFPPPPGYGPR</sequence>
<evidence type="ECO:0000313" key="2">
    <source>
        <dbReference type="EMBL" id="OLR93210.1"/>
    </source>
</evidence>
<reference evidence="2 3" key="1">
    <citation type="submission" date="2016-10" db="EMBL/GenBank/DDBJ databases">
        <title>The Draft Genome Sequence of Actinokineospora bangkokensis 44EHWT reveals the biosynthetic pathway of antifungal compounds Thailandins with unusual extender unit butylmalonyl-CoA.</title>
        <authorList>
            <person name="Greule A."/>
            <person name="Intra B."/>
            <person name="Flemming S."/>
            <person name="Rommel M.G."/>
            <person name="Panbangred W."/>
            <person name="Bechthold A."/>
        </authorList>
    </citation>
    <scope>NUCLEOTIDE SEQUENCE [LARGE SCALE GENOMIC DNA]</scope>
    <source>
        <strain evidence="2 3">44EHW</strain>
    </source>
</reference>
<keyword evidence="1" id="KW-1133">Transmembrane helix</keyword>
<dbReference type="Proteomes" id="UP000186040">
    <property type="component" value="Unassembled WGS sequence"/>
</dbReference>
<feature type="transmembrane region" description="Helical" evidence="1">
    <location>
        <begin position="73"/>
        <end position="96"/>
    </location>
</feature>
<keyword evidence="1" id="KW-0472">Membrane</keyword>
<dbReference type="AlphaFoldDB" id="A0A1Q9LMF6"/>
<dbReference type="EMBL" id="MKQR01000011">
    <property type="protein sequence ID" value="OLR93210.1"/>
    <property type="molecule type" value="Genomic_DNA"/>
</dbReference>
<accession>A0A1Q9LMF6</accession>
<evidence type="ECO:0000313" key="3">
    <source>
        <dbReference type="Proteomes" id="UP000186040"/>
    </source>
</evidence>
<proteinExistence type="predicted"/>
<comment type="caution">
    <text evidence="2">The sequence shown here is derived from an EMBL/GenBank/DDBJ whole genome shotgun (WGS) entry which is preliminary data.</text>
</comment>
<dbReference type="STRING" id="1193682.BJP25_17095"/>
<feature type="transmembrane region" description="Helical" evidence="1">
    <location>
        <begin position="38"/>
        <end position="58"/>
    </location>
</feature>